<dbReference type="EMBL" id="QYUR01000002">
    <property type="protein sequence ID" value="RJG14339.1"/>
    <property type="molecule type" value="Genomic_DNA"/>
</dbReference>
<dbReference type="AlphaFoldDB" id="A0A418XPD9"/>
<proteinExistence type="predicted"/>
<dbReference type="Pfam" id="PF06980">
    <property type="entry name" value="DUF1302"/>
    <property type="match status" value="1"/>
</dbReference>
<name>A0A418XPD9_9PSED</name>
<dbReference type="OrthoDB" id="6965081at2"/>
<organism evidence="1 2">
    <name type="scientific">Pseudomonas cavernicola</name>
    <dbReference type="NCBI Taxonomy" id="2320866"/>
    <lineage>
        <taxon>Bacteria</taxon>
        <taxon>Pseudomonadati</taxon>
        <taxon>Pseudomonadota</taxon>
        <taxon>Gammaproteobacteria</taxon>
        <taxon>Pseudomonadales</taxon>
        <taxon>Pseudomonadaceae</taxon>
        <taxon>Pseudomonas</taxon>
    </lineage>
</organism>
<dbReference type="InterPro" id="IPR010727">
    <property type="entry name" value="DUF1302"/>
</dbReference>
<accession>A0A418XPD9</accession>
<evidence type="ECO:0000313" key="2">
    <source>
        <dbReference type="Proteomes" id="UP000284021"/>
    </source>
</evidence>
<gene>
    <name evidence="1" type="ORF">D3879_04820</name>
</gene>
<comment type="caution">
    <text evidence="1">The sequence shown here is derived from an EMBL/GenBank/DDBJ whole genome shotgun (WGS) entry which is preliminary data.</text>
</comment>
<protein>
    <submittedName>
        <fullName evidence="1">DUF1302 family protein</fullName>
    </submittedName>
</protein>
<dbReference type="Proteomes" id="UP000284021">
    <property type="component" value="Unassembled WGS sequence"/>
</dbReference>
<sequence length="93" mass="10258">MNRISRSWGYRTRASLTPCIAWSHDIADDGPNFNEGYKAVSLGLDAEYQTTYSASLSYTDLFGGDYSTLTDRDSVALSFGLNFRARTGKGLES</sequence>
<evidence type="ECO:0000313" key="1">
    <source>
        <dbReference type="EMBL" id="RJG14339.1"/>
    </source>
</evidence>
<keyword evidence="2" id="KW-1185">Reference proteome</keyword>
<reference evidence="1 2" key="1">
    <citation type="submission" date="2018-09" db="EMBL/GenBank/DDBJ databases">
        <authorList>
            <person name="Zhu H."/>
        </authorList>
    </citation>
    <scope>NUCLEOTIDE SEQUENCE [LARGE SCALE GENOMIC DNA]</scope>
    <source>
        <strain evidence="1 2">K1S02-6</strain>
    </source>
</reference>